<evidence type="ECO:0000313" key="1">
    <source>
        <dbReference type="EMBL" id="MFB9073763.1"/>
    </source>
</evidence>
<organism evidence="1 2">
    <name type="scientific">Citricoccus parietis</name>
    <dbReference type="NCBI Taxonomy" id="592307"/>
    <lineage>
        <taxon>Bacteria</taxon>
        <taxon>Bacillati</taxon>
        <taxon>Actinomycetota</taxon>
        <taxon>Actinomycetes</taxon>
        <taxon>Micrococcales</taxon>
        <taxon>Micrococcaceae</taxon>
        <taxon>Citricoccus</taxon>
    </lineage>
</organism>
<dbReference type="Proteomes" id="UP001589575">
    <property type="component" value="Unassembled WGS sequence"/>
</dbReference>
<name>A0ABV5G4A3_9MICC</name>
<dbReference type="EMBL" id="JBHMFI010000001">
    <property type="protein sequence ID" value="MFB9073763.1"/>
    <property type="molecule type" value="Genomic_DNA"/>
</dbReference>
<proteinExistence type="predicted"/>
<accession>A0ABV5G4A3</accession>
<evidence type="ECO:0000313" key="2">
    <source>
        <dbReference type="Proteomes" id="UP001589575"/>
    </source>
</evidence>
<sequence length="114" mass="11480">MLLGLDGAVVGQQATARAEADGRHLAVTGTVIEASSGPAGEGPTQQDSVVLRVTDGSGGITAGVYEFGTLQYGETRMSVVRGYLHVPAGADPGAAAAAWAVERDWSAVLDALLA</sequence>
<gene>
    <name evidence="1" type="ORF">ACFFX0_22190</name>
</gene>
<reference evidence="1 2" key="1">
    <citation type="submission" date="2024-09" db="EMBL/GenBank/DDBJ databases">
        <authorList>
            <person name="Sun Q."/>
            <person name="Mori K."/>
        </authorList>
    </citation>
    <scope>NUCLEOTIDE SEQUENCE [LARGE SCALE GENOMIC DNA]</scope>
    <source>
        <strain evidence="1 2">CCM 7609</strain>
    </source>
</reference>
<comment type="caution">
    <text evidence="1">The sequence shown here is derived from an EMBL/GenBank/DDBJ whole genome shotgun (WGS) entry which is preliminary data.</text>
</comment>
<keyword evidence="2" id="KW-1185">Reference proteome</keyword>
<protein>
    <submittedName>
        <fullName evidence="1">Uncharacterized protein</fullName>
    </submittedName>
</protein>